<gene>
    <name evidence="8" type="ORF">CAN33_0028840</name>
</gene>
<dbReference type="PROSITE" id="PS00463">
    <property type="entry name" value="ZN2_CY6_FUNGAL_1"/>
    <property type="match status" value="1"/>
</dbReference>
<dbReference type="GO" id="GO:0000981">
    <property type="term" value="F:DNA-binding transcription factor activity, RNA polymerase II-specific"/>
    <property type="evidence" value="ECO:0007669"/>
    <property type="project" value="InterPro"/>
</dbReference>
<keyword evidence="4" id="KW-0238">DNA-binding</keyword>
<evidence type="ECO:0000256" key="6">
    <source>
        <dbReference type="ARBA" id="ARBA00023242"/>
    </source>
</evidence>
<feature type="region of interest" description="Disordered" evidence="7">
    <location>
        <begin position="662"/>
        <end position="683"/>
    </location>
</feature>
<evidence type="ECO:0000313" key="9">
    <source>
        <dbReference type="Proteomes" id="UP000197666"/>
    </source>
</evidence>
<dbReference type="Pfam" id="PF00172">
    <property type="entry name" value="Zn_clus"/>
    <property type="match status" value="1"/>
</dbReference>
<feature type="region of interest" description="Disordered" evidence="7">
    <location>
        <begin position="736"/>
        <end position="761"/>
    </location>
</feature>
<dbReference type="Proteomes" id="UP000197666">
    <property type="component" value="Unassembled WGS sequence"/>
</dbReference>
<evidence type="ECO:0000256" key="2">
    <source>
        <dbReference type="ARBA" id="ARBA00022723"/>
    </source>
</evidence>
<name>A0A254ULM3_ASPNG</name>
<evidence type="ECO:0000256" key="4">
    <source>
        <dbReference type="ARBA" id="ARBA00023125"/>
    </source>
</evidence>
<comment type="caution">
    <text evidence="8">The sequence shown here is derived from an EMBL/GenBank/DDBJ whole genome shotgun (WGS) entry which is preliminary data.</text>
</comment>
<dbReference type="GO" id="GO:0008270">
    <property type="term" value="F:zinc ion binding"/>
    <property type="evidence" value="ECO:0007669"/>
    <property type="project" value="InterPro"/>
</dbReference>
<sequence>MAKKAELRRSCTFCRTRKIACSGERICNACRSRSIECVYDLEIAKGRPRLNKTTSTRASISAGPAGPSPITLEDGEPGDGGHSITSAVNPSITPLTGVMAELEVMFRENFGEDPMAAPSNQFQDRVARFNRNLAAGRASQGPSTPAGSLSYPGFLALLMQDLAETVTGKFGDLGCHPFFGPGERFYRACMLQDTTKTMFDTACLTSPSTSTPSGGEADILADYNSHLITQHLEVWMSNHPLSIIISKSLLLRDLRSQTANRVLLAVMLADAHHFADNSAKGDRLLQWAVSQLSNIPAGQEDLTTAQITLLLGWFHVCRGHSRRALCYVGYAGRITTKLASQLHESPLTGQTHINGIDRGAVEAEMIHHMYWVMLALTVWSFIQMDMPLADLLPAQLLQVLPARTTPDSTLLQLDRATDNLSTLKPQLSSLQSVWLLSHVTVLSAHLYALYPQHLRSPPEPQPWQDLMLHRLNRLLRQGRSMTQICSDSRNALLDIIVVLQKESAHGRGEPTLLALYLAVSIHLLFPRDETGHHVHNSQTFVLSDTLFQQLIASIQDLKQLFPAISSVARHDSAQPASTGSAGLHFYLLALDALGRALMYVLTVWDRVTAVEQRVWQDRLRGLLDGGLAMHDLFEYDALLQDHRWRSVKKHLKTACKGIKGVLSGSRDQGSRSSSSSVSSLDLSFALPSRPTPAMGIPTSEEGRSEMMFPTMPSASGIPSSISSSISHISREVGLSWPGDGQILPTQEQGPRESSHPAASDLSDFDLAPFVSLGSVDSMQNGDERSRIMQQFSPNPMSLPSFWHDPQFSPAHHLVGTMPPPSLISLADLGMGERGQKRSSEKLGGLSEGDTPGTSADGGTKRRMKGMSN</sequence>
<evidence type="ECO:0000256" key="7">
    <source>
        <dbReference type="SAM" id="MobiDB-lite"/>
    </source>
</evidence>
<evidence type="ECO:0000256" key="3">
    <source>
        <dbReference type="ARBA" id="ARBA00023015"/>
    </source>
</evidence>
<dbReference type="InterPro" id="IPR036864">
    <property type="entry name" value="Zn2-C6_fun-type_DNA-bd_sf"/>
</dbReference>
<keyword evidence="2" id="KW-0479">Metal-binding</keyword>
<evidence type="ECO:0000256" key="1">
    <source>
        <dbReference type="ARBA" id="ARBA00004123"/>
    </source>
</evidence>
<dbReference type="CDD" id="cd12148">
    <property type="entry name" value="fungal_TF_MHR"/>
    <property type="match status" value="1"/>
</dbReference>
<dbReference type="CDD" id="cd00067">
    <property type="entry name" value="GAL4"/>
    <property type="match status" value="1"/>
</dbReference>
<organism evidence="8 9">
    <name type="scientific">Aspergillus niger</name>
    <dbReference type="NCBI Taxonomy" id="5061"/>
    <lineage>
        <taxon>Eukaryota</taxon>
        <taxon>Fungi</taxon>
        <taxon>Dikarya</taxon>
        <taxon>Ascomycota</taxon>
        <taxon>Pezizomycotina</taxon>
        <taxon>Eurotiomycetes</taxon>
        <taxon>Eurotiomycetidae</taxon>
        <taxon>Eurotiales</taxon>
        <taxon>Aspergillaceae</taxon>
        <taxon>Aspergillus</taxon>
        <taxon>Aspergillus subgen. Circumdati</taxon>
    </lineage>
</organism>
<dbReference type="InterPro" id="IPR050815">
    <property type="entry name" value="TF_fung"/>
</dbReference>
<feature type="compositionally biased region" description="Low complexity" evidence="7">
    <location>
        <begin position="663"/>
        <end position="683"/>
    </location>
</feature>
<accession>A0A254ULM3</accession>
<dbReference type="GO" id="GO:0003677">
    <property type="term" value="F:DNA binding"/>
    <property type="evidence" value="ECO:0007669"/>
    <property type="project" value="UniProtKB-KW"/>
</dbReference>
<dbReference type="SUPFAM" id="SSF57701">
    <property type="entry name" value="Zn2/Cys6 DNA-binding domain"/>
    <property type="match status" value="1"/>
</dbReference>
<keyword evidence="3" id="KW-0805">Transcription regulation</keyword>
<dbReference type="SMART" id="SM00066">
    <property type="entry name" value="GAL4"/>
    <property type="match status" value="1"/>
</dbReference>
<dbReference type="VEuPathDB" id="FungiDB:ATCC64974_87220"/>
<comment type="subcellular location">
    <subcellularLocation>
        <location evidence="1">Nucleus</location>
    </subcellularLocation>
</comment>
<keyword evidence="6" id="KW-0539">Nucleus</keyword>
<dbReference type="PANTHER" id="PTHR47338">
    <property type="entry name" value="ZN(II)2CYS6 TRANSCRIPTION FACTOR (EUROFUNG)-RELATED"/>
    <property type="match status" value="1"/>
</dbReference>
<dbReference type="PANTHER" id="PTHR47338:SF5">
    <property type="entry name" value="ZN(II)2CYS6 TRANSCRIPTION FACTOR (EUROFUNG)"/>
    <property type="match status" value="1"/>
</dbReference>
<dbReference type="eggNOG" id="ENOG502QVBS">
    <property type="taxonomic scope" value="Eukaryota"/>
</dbReference>
<keyword evidence="5" id="KW-0804">Transcription</keyword>
<dbReference type="PROSITE" id="PS50048">
    <property type="entry name" value="ZN2_CY6_FUNGAL_2"/>
    <property type="match status" value="1"/>
</dbReference>
<evidence type="ECO:0000313" key="8">
    <source>
        <dbReference type="EMBL" id="TPR04259.1"/>
    </source>
</evidence>
<dbReference type="AlphaFoldDB" id="A0A254ULM3"/>
<dbReference type="VEuPathDB" id="FungiDB:ASPNIDRAFT2_1167456"/>
<reference evidence="9" key="1">
    <citation type="submission" date="2018-10" db="EMBL/GenBank/DDBJ databases">
        <title>FDA dAtabase for Regulatory Grade micrObial Sequences (FDA-ARGOS): Supporting development and validation of Infectious Disease Dx tests.</title>
        <authorList>
            <person name="Kerrigan L."/>
            <person name="Tallon L."/>
            <person name="Sadzewicz L."/>
            <person name="Sengamalay N."/>
            <person name="Ott S."/>
            <person name="Godinez A."/>
            <person name="Nagaraj S."/>
            <person name="Vavikolanu K."/>
            <person name="Nadendla S."/>
            <person name="George J."/>
            <person name="Sichtig H."/>
        </authorList>
    </citation>
    <scope>NUCLEOTIDE SEQUENCE [LARGE SCALE GENOMIC DNA]</scope>
    <source>
        <strain evidence="9">FDAARGOS_311</strain>
    </source>
</reference>
<dbReference type="GO" id="GO:0005634">
    <property type="term" value="C:nucleus"/>
    <property type="evidence" value="ECO:0007669"/>
    <property type="project" value="UniProtKB-SubCell"/>
</dbReference>
<dbReference type="VEuPathDB" id="FungiDB:M747DRAFT_267518"/>
<proteinExistence type="predicted"/>
<evidence type="ECO:0000256" key="5">
    <source>
        <dbReference type="ARBA" id="ARBA00023163"/>
    </source>
</evidence>
<dbReference type="EMBL" id="NKJJ02000002">
    <property type="protein sequence ID" value="TPR04259.1"/>
    <property type="molecule type" value="Genomic_DNA"/>
</dbReference>
<dbReference type="VEuPathDB" id="FungiDB:An11g00290"/>
<dbReference type="InterPro" id="IPR001138">
    <property type="entry name" value="Zn2Cys6_DnaBD"/>
</dbReference>
<feature type="region of interest" description="Disordered" evidence="7">
    <location>
        <begin position="828"/>
        <end position="868"/>
    </location>
</feature>
<dbReference type="GO" id="GO:0009893">
    <property type="term" value="P:positive regulation of metabolic process"/>
    <property type="evidence" value="ECO:0007669"/>
    <property type="project" value="UniProtKB-ARBA"/>
</dbReference>
<dbReference type="Gene3D" id="4.10.240.10">
    <property type="entry name" value="Zn(2)-C6 fungal-type DNA-binding domain"/>
    <property type="match status" value="1"/>
</dbReference>
<feature type="region of interest" description="Disordered" evidence="7">
    <location>
        <begin position="51"/>
        <end position="88"/>
    </location>
</feature>
<protein>
    <submittedName>
        <fullName evidence="8">Acyl-CoA dehydrogenase, C-terminal domain family protein</fullName>
    </submittedName>
</protein>